<dbReference type="OrthoDB" id="412109at2759"/>
<proteinExistence type="predicted"/>
<accession>A0A0C3S9N5</accession>
<protein>
    <submittedName>
        <fullName evidence="1">Uncharacterized protein</fullName>
    </submittedName>
</protein>
<sequence length="87" mass="10153">MVPWPLLSEPRSVEEIRSARVTMFVLSPHHSQGQTTKDRVRSALRRWHPDRFGRILARVKEEDRPQVEVGVGIVVRCLNDLLERAER</sequence>
<name>A0A0C3S9N5_PHLG1</name>
<reference evidence="1 2" key="1">
    <citation type="journal article" date="2014" name="PLoS Genet.">
        <title>Analysis of the Phlebiopsis gigantea genome, transcriptome and secretome provides insight into its pioneer colonization strategies of wood.</title>
        <authorList>
            <person name="Hori C."/>
            <person name="Ishida T."/>
            <person name="Igarashi K."/>
            <person name="Samejima M."/>
            <person name="Suzuki H."/>
            <person name="Master E."/>
            <person name="Ferreira P."/>
            <person name="Ruiz-Duenas F.J."/>
            <person name="Held B."/>
            <person name="Canessa P."/>
            <person name="Larrondo L.F."/>
            <person name="Schmoll M."/>
            <person name="Druzhinina I.S."/>
            <person name="Kubicek C.P."/>
            <person name="Gaskell J.A."/>
            <person name="Kersten P."/>
            <person name="St John F."/>
            <person name="Glasner J."/>
            <person name="Sabat G."/>
            <person name="Splinter BonDurant S."/>
            <person name="Syed K."/>
            <person name="Yadav J."/>
            <person name="Mgbeahuruike A.C."/>
            <person name="Kovalchuk A."/>
            <person name="Asiegbu F.O."/>
            <person name="Lackner G."/>
            <person name="Hoffmeister D."/>
            <person name="Rencoret J."/>
            <person name="Gutierrez A."/>
            <person name="Sun H."/>
            <person name="Lindquist E."/>
            <person name="Barry K."/>
            <person name="Riley R."/>
            <person name="Grigoriev I.V."/>
            <person name="Henrissat B."/>
            <person name="Kues U."/>
            <person name="Berka R.M."/>
            <person name="Martinez A.T."/>
            <person name="Covert S.F."/>
            <person name="Blanchette R.A."/>
            <person name="Cullen D."/>
        </authorList>
    </citation>
    <scope>NUCLEOTIDE SEQUENCE [LARGE SCALE GENOMIC DNA]</scope>
    <source>
        <strain evidence="1 2">11061_1 CR5-6</strain>
    </source>
</reference>
<evidence type="ECO:0000313" key="2">
    <source>
        <dbReference type="Proteomes" id="UP000053257"/>
    </source>
</evidence>
<dbReference type="HOGENOM" id="CLU_074404_2_0_1"/>
<keyword evidence="2" id="KW-1185">Reference proteome</keyword>
<dbReference type="STRING" id="745531.A0A0C3S9N5"/>
<organism evidence="1 2">
    <name type="scientific">Phlebiopsis gigantea (strain 11061_1 CR5-6)</name>
    <name type="common">White-rot fungus</name>
    <name type="synonym">Peniophora gigantea</name>
    <dbReference type="NCBI Taxonomy" id="745531"/>
    <lineage>
        <taxon>Eukaryota</taxon>
        <taxon>Fungi</taxon>
        <taxon>Dikarya</taxon>
        <taxon>Basidiomycota</taxon>
        <taxon>Agaricomycotina</taxon>
        <taxon>Agaricomycetes</taxon>
        <taxon>Polyporales</taxon>
        <taxon>Phanerochaetaceae</taxon>
        <taxon>Phlebiopsis</taxon>
    </lineage>
</organism>
<evidence type="ECO:0000313" key="1">
    <source>
        <dbReference type="EMBL" id="KIP08467.1"/>
    </source>
</evidence>
<gene>
    <name evidence="1" type="ORF">PHLGIDRAFT_18913</name>
</gene>
<dbReference type="Proteomes" id="UP000053257">
    <property type="component" value="Unassembled WGS sequence"/>
</dbReference>
<dbReference type="EMBL" id="KN840479">
    <property type="protein sequence ID" value="KIP08467.1"/>
    <property type="molecule type" value="Genomic_DNA"/>
</dbReference>
<dbReference type="AlphaFoldDB" id="A0A0C3S9N5"/>